<comment type="caution">
    <text evidence="8">The sequence shown here is derived from an EMBL/GenBank/DDBJ whole genome shotgun (WGS) entry which is preliminary data.</text>
</comment>
<evidence type="ECO:0000256" key="4">
    <source>
        <dbReference type="ARBA" id="ARBA00023088"/>
    </source>
</evidence>
<evidence type="ECO:0000256" key="3">
    <source>
        <dbReference type="ARBA" id="ARBA00022729"/>
    </source>
</evidence>
<keyword evidence="9" id="KW-1185">Reference proteome</keyword>
<dbReference type="InterPro" id="IPR019931">
    <property type="entry name" value="LPXTG_anchor"/>
</dbReference>
<name>A0A3L8PQE9_9ACTN</name>
<reference evidence="8 9" key="1">
    <citation type="submission" date="2018-10" db="EMBL/GenBank/DDBJ databases">
        <title>Aeromicrobium sp. 9W16Y-2 whole genome shotgun sequence.</title>
        <authorList>
            <person name="Li F."/>
        </authorList>
    </citation>
    <scope>NUCLEOTIDE SEQUENCE [LARGE SCALE GENOMIC DNA]</scope>
    <source>
        <strain evidence="8 9">9W16Y-2</strain>
    </source>
</reference>
<dbReference type="PROSITE" id="PS50847">
    <property type="entry name" value="GRAM_POS_ANCHORING"/>
    <property type="match status" value="1"/>
</dbReference>
<keyword evidence="2" id="KW-0964">Secreted</keyword>
<keyword evidence="6" id="KW-0472">Membrane</keyword>
<feature type="compositionally biased region" description="Basic and acidic residues" evidence="5">
    <location>
        <begin position="22"/>
        <end position="33"/>
    </location>
</feature>
<evidence type="ECO:0000313" key="9">
    <source>
        <dbReference type="Proteomes" id="UP000282515"/>
    </source>
</evidence>
<keyword evidence="4" id="KW-0572">Peptidoglycan-anchor</keyword>
<feature type="region of interest" description="Disordered" evidence="5">
    <location>
        <begin position="22"/>
        <end position="44"/>
    </location>
</feature>
<evidence type="ECO:0000256" key="1">
    <source>
        <dbReference type="ARBA" id="ARBA00022512"/>
    </source>
</evidence>
<dbReference type="NCBIfam" id="TIGR01167">
    <property type="entry name" value="LPXTG_anchor"/>
    <property type="match status" value="1"/>
</dbReference>
<gene>
    <name evidence="8" type="ORF">D9V41_00540</name>
</gene>
<dbReference type="InterPro" id="IPR047589">
    <property type="entry name" value="DUF11_rpt"/>
</dbReference>
<accession>A0A3L8PQE9</accession>
<feature type="transmembrane region" description="Helical" evidence="6">
    <location>
        <begin position="49"/>
        <end position="75"/>
    </location>
</feature>
<dbReference type="InterPro" id="IPR055354">
    <property type="entry name" value="DUF7507"/>
</dbReference>
<proteinExistence type="predicted"/>
<evidence type="ECO:0000256" key="5">
    <source>
        <dbReference type="SAM" id="MobiDB-lite"/>
    </source>
</evidence>
<dbReference type="OrthoDB" id="134475at2"/>
<evidence type="ECO:0000259" key="7">
    <source>
        <dbReference type="PROSITE" id="PS50847"/>
    </source>
</evidence>
<protein>
    <submittedName>
        <fullName evidence="8">DUF11 domain-containing protein</fullName>
    </submittedName>
</protein>
<dbReference type="Gene3D" id="2.60.40.740">
    <property type="match status" value="1"/>
</dbReference>
<feature type="transmembrane region" description="Helical" evidence="6">
    <location>
        <begin position="1344"/>
        <end position="1363"/>
    </location>
</feature>
<keyword evidence="1" id="KW-0134">Cell wall</keyword>
<dbReference type="NCBIfam" id="TIGR01451">
    <property type="entry name" value="B_ant_repeat"/>
    <property type="match status" value="1"/>
</dbReference>
<dbReference type="Pfam" id="PF24346">
    <property type="entry name" value="DUF7507"/>
    <property type="match status" value="1"/>
</dbReference>
<sequence length="1371" mass="143970">MIIQDATLRIVYRHVTRGADDSQLRGTHAEVKRPAGWRRRPRRQSPRRWVAGALALAVVGGSLGAATAASAAPVYEIDARWAENTPTTVKSGDVVNAEWRVNVNDSAAAPSNAPVDNVNFTLTIENGVFDELPDSCLVEGVDPVSSISEDGKTLICNIGTQDQGTAHVLQTPIVADGETGSQLIGSGSIEGGEADLTPIEIVNDFGMDIRWEVATSGVTLDGVGTPNATADLDLQWTLSKNKRSEAGPQTVVYDLTIDSPAASSIAVGAQRCTPFTSGAANGHPWSGGAHPADSMVSPVDNCMIQQLGPNTFRLTLTGIDYDPANPATKDSTGAALPADQVALASGSVWLRLNLISAGSVTLESSAPTYTSASGAATAQDDPANNTVSKTWFFPGAFTSPWQRGYTGSGGSPYDDTYVVSPGTPVRQTLLTGLPGIDRDDTLPIGMCAPLDTRYLDFQSVQAGSPVPGSVIEYFVGNHATVDPSNAGYNPQAFPCGIAGGWTTTPPADPTTVKAVRVTMTQGQAEAANIPGGHTSLILDYRIKDNVAAGQDVWNFMQTQSTAERDWNPNGVNICATPTPGKRYPCTMQASRDLVQIVVATPYIEKSVDRSTVKPGVPATFSLNYSANVATNLPESVDDYQIVDTLPAGMTYVPDSADPEPVVTTNGSGQQVLTWTLDNVTTNAKHALTYQAVAGSEVVPGSILRNSVVASVEGSTSRPATAQVTVSTNGYTSISKTADKPFIPNLAGDGVGEGSWTVTLKSFDPLPQDYTDTIDILPFNGDDRGTTFVGDYALTGVDAVNGATVYYTTEDPTTLSDDPDHTTNGARNAPSAIWSTTFTPDATAIRVIGPELAPGATQQFTVNIETDGVKGGDLLVNRAQARDGHTELVMRTSAPITVANYYSAALKKYVQDSNGNWRDANDVTDYPKFRVGDTVKYRVVIENTGQGTLRNFLLDDDKQPELGEYLIEELAPGEEETHEYEIVLDENTPQTLVNTACATADTPEDSQVAPTINCDPAGFELDGDPEHEKSLVSAEPIGNGQWQVVYGITVGNTLPYATSYSLEDTLHFTEQAKIASAVVSQAPDGVQLADPAWDGQGNVLIAAQVPLLANDDPAYTEHYYEVTVVADVPLQLDGAGSGEGDPTRCGPDGDDADRAFNNTSAMTDARGDREDDQACAELPSIILDKKLVGDPVKDGQDYTTTYDIVVTNDGGAAGEYVLHDQLRFGKGVAIEKVAASNTDPGNVPVLDTYTGQGADLTDEVNALTGEVELGSGISHTFRVVVNSTVADGVAAIGGGKCADSGNGPGGFRNVAVVTHNGLTDEATACAPFAWLAGGLPKTGSPVGPIVALGAALLVAAGLTSLVLARRREEIEV</sequence>
<evidence type="ECO:0000256" key="2">
    <source>
        <dbReference type="ARBA" id="ARBA00022525"/>
    </source>
</evidence>
<dbReference type="Proteomes" id="UP000282515">
    <property type="component" value="Unassembled WGS sequence"/>
</dbReference>
<keyword evidence="6" id="KW-1133">Transmembrane helix</keyword>
<evidence type="ECO:0000256" key="6">
    <source>
        <dbReference type="SAM" id="Phobius"/>
    </source>
</evidence>
<feature type="domain" description="Gram-positive cocci surface proteins LPxTG" evidence="7">
    <location>
        <begin position="1334"/>
        <end position="1371"/>
    </location>
</feature>
<evidence type="ECO:0000313" key="8">
    <source>
        <dbReference type="EMBL" id="RLV57591.1"/>
    </source>
</evidence>
<keyword evidence="6" id="KW-0812">Transmembrane</keyword>
<keyword evidence="3" id="KW-0732">Signal</keyword>
<feature type="compositionally biased region" description="Basic residues" evidence="5">
    <location>
        <begin position="35"/>
        <end position="44"/>
    </location>
</feature>
<organism evidence="8 9">
    <name type="scientific">Aeromicrobium phragmitis</name>
    <dbReference type="NCBI Taxonomy" id="2478914"/>
    <lineage>
        <taxon>Bacteria</taxon>
        <taxon>Bacillati</taxon>
        <taxon>Actinomycetota</taxon>
        <taxon>Actinomycetes</taxon>
        <taxon>Propionibacteriales</taxon>
        <taxon>Nocardioidaceae</taxon>
        <taxon>Aeromicrobium</taxon>
    </lineage>
</organism>
<dbReference type="EMBL" id="RDBF01000001">
    <property type="protein sequence ID" value="RLV57591.1"/>
    <property type="molecule type" value="Genomic_DNA"/>
</dbReference>